<keyword evidence="1" id="KW-1133">Transmembrane helix</keyword>
<evidence type="ECO:0000256" key="1">
    <source>
        <dbReference type="SAM" id="Phobius"/>
    </source>
</evidence>
<gene>
    <name evidence="2" type="ORF">Ctob_013886</name>
</gene>
<keyword evidence="3" id="KW-1185">Reference proteome</keyword>
<accession>A0A0M0JTZ3</accession>
<dbReference type="Proteomes" id="UP000037460">
    <property type="component" value="Unassembled WGS sequence"/>
</dbReference>
<protein>
    <submittedName>
        <fullName evidence="2">Uncharacterized protein</fullName>
    </submittedName>
</protein>
<evidence type="ECO:0000313" key="3">
    <source>
        <dbReference type="Proteomes" id="UP000037460"/>
    </source>
</evidence>
<feature type="non-terminal residue" evidence="2">
    <location>
        <position position="235"/>
    </location>
</feature>
<feature type="transmembrane region" description="Helical" evidence="1">
    <location>
        <begin position="86"/>
        <end position="112"/>
    </location>
</feature>
<dbReference type="AlphaFoldDB" id="A0A0M0JTZ3"/>
<name>A0A0M0JTZ3_9EUKA</name>
<dbReference type="EMBL" id="JWZX01002309">
    <property type="protein sequence ID" value="KOO30019.1"/>
    <property type="molecule type" value="Genomic_DNA"/>
</dbReference>
<sequence length="235" mass="24644">MSWFPRYPSTSSKASTALSSSLWHTSSTAALSPVCSRSAFRTPSSQAILGSAANVVACHPPFLGFSRPFHLVASLEMRFHFPMRALFSSLVLFLLGAAPFCTCPSAAAVHALWKTPGSTQHAPISLAAAGVISQLSICVPLRWVLPSARAVSSLSSIISSSALHASSTSWAVSCAPRTGMYTPYTAHSSSVAMSSTPILSILPPIISVWLRTSSTLGFVHIMTPAVVCPVSVIIA</sequence>
<feature type="transmembrane region" description="Helical" evidence="1">
    <location>
        <begin position="124"/>
        <end position="145"/>
    </location>
</feature>
<proteinExistence type="predicted"/>
<organism evidence="2 3">
    <name type="scientific">Chrysochromulina tobinii</name>
    <dbReference type="NCBI Taxonomy" id="1460289"/>
    <lineage>
        <taxon>Eukaryota</taxon>
        <taxon>Haptista</taxon>
        <taxon>Haptophyta</taxon>
        <taxon>Prymnesiophyceae</taxon>
        <taxon>Prymnesiales</taxon>
        <taxon>Chrysochromulinaceae</taxon>
        <taxon>Chrysochromulina</taxon>
    </lineage>
</organism>
<keyword evidence="1" id="KW-0472">Membrane</keyword>
<comment type="caution">
    <text evidence="2">The sequence shown here is derived from an EMBL/GenBank/DDBJ whole genome shotgun (WGS) entry which is preliminary data.</text>
</comment>
<keyword evidence="1" id="KW-0812">Transmembrane</keyword>
<evidence type="ECO:0000313" key="2">
    <source>
        <dbReference type="EMBL" id="KOO30019.1"/>
    </source>
</evidence>
<reference evidence="3" key="1">
    <citation type="journal article" date="2015" name="PLoS Genet.">
        <title>Genome Sequence and Transcriptome Analyses of Chrysochromulina tobin: Metabolic Tools for Enhanced Algal Fitness in the Prominent Order Prymnesiales (Haptophyceae).</title>
        <authorList>
            <person name="Hovde B.T."/>
            <person name="Deodato C.R."/>
            <person name="Hunsperger H.M."/>
            <person name="Ryken S.A."/>
            <person name="Yost W."/>
            <person name="Jha R.K."/>
            <person name="Patterson J."/>
            <person name="Monnat R.J. Jr."/>
            <person name="Barlow S.B."/>
            <person name="Starkenburg S.R."/>
            <person name="Cattolico R.A."/>
        </authorList>
    </citation>
    <scope>NUCLEOTIDE SEQUENCE</scope>
    <source>
        <strain evidence="3">CCMP291</strain>
    </source>
</reference>